<dbReference type="Proteomes" id="UP000243498">
    <property type="component" value="Unassembled WGS sequence"/>
</dbReference>
<reference evidence="1 2" key="1">
    <citation type="journal article" date="2016" name="Genome Biol. Evol.">
        <title>Divergent and convergent evolution of fungal pathogenicity.</title>
        <authorList>
            <person name="Shang Y."/>
            <person name="Xiao G."/>
            <person name="Zheng P."/>
            <person name="Cen K."/>
            <person name="Zhan S."/>
            <person name="Wang C."/>
        </authorList>
    </citation>
    <scope>NUCLEOTIDE SEQUENCE [LARGE SCALE GENOMIC DNA]</scope>
    <source>
        <strain evidence="1 2">RCEF 4871</strain>
    </source>
</reference>
<dbReference type="PANTHER" id="PTHR21310:SF37">
    <property type="entry name" value="AMINOGLYCOSIDE PHOSPHOTRANSFERASE DOMAIN-CONTAINING PROTEIN"/>
    <property type="match status" value="1"/>
</dbReference>
<dbReference type="OrthoDB" id="5412996at2759"/>
<evidence type="ECO:0000313" key="1">
    <source>
        <dbReference type="EMBL" id="OAA44792.1"/>
    </source>
</evidence>
<dbReference type="PANTHER" id="PTHR21310">
    <property type="entry name" value="AMINOGLYCOSIDE PHOSPHOTRANSFERASE-RELATED-RELATED"/>
    <property type="match status" value="1"/>
</dbReference>
<organism evidence="1 2">
    <name type="scientific">Metarhizium rileyi (strain RCEF 4871)</name>
    <name type="common">Nomuraea rileyi</name>
    <dbReference type="NCBI Taxonomy" id="1649241"/>
    <lineage>
        <taxon>Eukaryota</taxon>
        <taxon>Fungi</taxon>
        <taxon>Dikarya</taxon>
        <taxon>Ascomycota</taxon>
        <taxon>Pezizomycotina</taxon>
        <taxon>Sordariomycetes</taxon>
        <taxon>Hypocreomycetidae</taxon>
        <taxon>Hypocreales</taxon>
        <taxon>Clavicipitaceae</taxon>
        <taxon>Metarhizium</taxon>
    </lineage>
</organism>
<proteinExistence type="predicted"/>
<protein>
    <submittedName>
        <fullName evidence="1">Phosphotransferase family protein</fullName>
    </submittedName>
</protein>
<dbReference type="EMBL" id="AZHC01000009">
    <property type="protein sequence ID" value="OAA44792.1"/>
    <property type="molecule type" value="Genomic_DNA"/>
</dbReference>
<dbReference type="SUPFAM" id="SSF56112">
    <property type="entry name" value="Protein kinase-like (PK-like)"/>
    <property type="match status" value="1"/>
</dbReference>
<dbReference type="InterPro" id="IPR051678">
    <property type="entry name" value="AGP_Transferase"/>
</dbReference>
<sequence>MQSLANLHINHLASQRNDAVDSETDCQRKYVARHLFQKLASQRRLLSDENDGGPFTIWCDDLRPSNSLLDANLQIVGVIDWEFSYAAPNEFTFAPPWWLLLEQPEYWTEGLDNWIERYESCLLIFLEAMEDCEDAALASGKIQDDQRLSYKMRESWRTSDFWTVYAARKNFAFDCAL</sequence>
<dbReference type="OMA" id="WKYIDER"/>
<evidence type="ECO:0000313" key="2">
    <source>
        <dbReference type="Proteomes" id="UP000243498"/>
    </source>
</evidence>
<name>A0A167F4L7_METRR</name>
<dbReference type="InterPro" id="IPR011009">
    <property type="entry name" value="Kinase-like_dom_sf"/>
</dbReference>
<gene>
    <name evidence="1" type="ORF">NOR_03546</name>
</gene>
<dbReference type="AlphaFoldDB" id="A0A167F4L7"/>
<accession>A0A167F4L7</accession>
<comment type="caution">
    <text evidence="1">The sequence shown here is derived from an EMBL/GenBank/DDBJ whole genome shotgun (WGS) entry which is preliminary data.</text>
</comment>
<keyword evidence="2" id="KW-1185">Reference proteome</keyword>